<feature type="domain" description="ChsH2 C-terminal OB-fold" evidence="1">
    <location>
        <begin position="59"/>
        <end position="122"/>
    </location>
</feature>
<comment type="caution">
    <text evidence="3">The sequence shown here is derived from an EMBL/GenBank/DDBJ whole genome shotgun (WGS) entry which is preliminary data.</text>
</comment>
<dbReference type="Pfam" id="PF12172">
    <property type="entry name" value="zf-ChsH2"/>
    <property type="match status" value="1"/>
</dbReference>
<proteinExistence type="predicted"/>
<evidence type="ECO:0000259" key="2">
    <source>
        <dbReference type="Pfam" id="PF12172"/>
    </source>
</evidence>
<dbReference type="Pfam" id="PF01796">
    <property type="entry name" value="OB_ChsH2_C"/>
    <property type="match status" value="1"/>
</dbReference>
<dbReference type="InterPro" id="IPR022002">
    <property type="entry name" value="ChsH2_Znr"/>
</dbReference>
<sequence>MSNQAGRMLPEITPESREFWTGGFEDELRIYRCKACRGWIHPPVGACWRCRSRDVGAEVASGKGRVAAFTINHHPWFPAFPPPYIIAMVELDEQPDVRLTTCLVECDVDAVEIGMPVEVVFDEQDDVALPFFRPVKA</sequence>
<evidence type="ECO:0000313" key="3">
    <source>
        <dbReference type="EMBL" id="TYQ06138.1"/>
    </source>
</evidence>
<dbReference type="EMBL" id="VNIQ01000002">
    <property type="protein sequence ID" value="TYQ06138.1"/>
    <property type="molecule type" value="Genomic_DNA"/>
</dbReference>
<reference evidence="3" key="1">
    <citation type="submission" date="2019-07" db="EMBL/GenBank/DDBJ databases">
        <title>Genomic Encyclopedia of Type Strains, Phase IV (KMG-IV): sequencing the most valuable type-strain genomes for metagenomic binning, comparative biology and taxonomic classification.</title>
        <authorList>
            <person name="Goeker M."/>
        </authorList>
    </citation>
    <scope>NUCLEOTIDE SEQUENCE</scope>
    <source>
        <strain evidence="3">DSM 44596</strain>
    </source>
</reference>
<dbReference type="PANTHER" id="PTHR34075:SF5">
    <property type="entry name" value="BLR3430 PROTEIN"/>
    <property type="match status" value="1"/>
</dbReference>
<evidence type="ECO:0000259" key="1">
    <source>
        <dbReference type="Pfam" id="PF01796"/>
    </source>
</evidence>
<dbReference type="PANTHER" id="PTHR34075">
    <property type="entry name" value="BLR3430 PROTEIN"/>
    <property type="match status" value="1"/>
</dbReference>
<dbReference type="InterPro" id="IPR052513">
    <property type="entry name" value="Thioester_dehydratase-like"/>
</dbReference>
<feature type="domain" description="ChsH2 rubredoxin-like zinc ribbon" evidence="2">
    <location>
        <begin position="21"/>
        <end position="55"/>
    </location>
</feature>
<dbReference type="SUPFAM" id="SSF50249">
    <property type="entry name" value="Nucleic acid-binding proteins"/>
    <property type="match status" value="1"/>
</dbReference>
<gene>
    <name evidence="3" type="ORF">FNL38_102270</name>
</gene>
<organism evidence="3">
    <name type="scientific">Nocardia globerula</name>
    <dbReference type="NCBI Taxonomy" id="1818"/>
    <lineage>
        <taxon>Bacteria</taxon>
        <taxon>Bacillati</taxon>
        <taxon>Actinomycetota</taxon>
        <taxon>Actinomycetes</taxon>
        <taxon>Mycobacteriales</taxon>
        <taxon>Nocardiaceae</taxon>
        <taxon>Nocardia</taxon>
    </lineage>
</organism>
<name>A0A652YSP6_NOCGL</name>
<dbReference type="InterPro" id="IPR012340">
    <property type="entry name" value="NA-bd_OB-fold"/>
</dbReference>
<accession>A0A652YSP6</accession>
<protein>
    <submittedName>
        <fullName evidence="3">Putative OB-fold protein</fullName>
    </submittedName>
</protein>
<dbReference type="InterPro" id="IPR002878">
    <property type="entry name" value="ChsH2_C"/>
</dbReference>
<dbReference type="AlphaFoldDB" id="A0A652YSP6"/>